<dbReference type="Pfam" id="PF12826">
    <property type="entry name" value="HHH_2"/>
    <property type="match status" value="1"/>
</dbReference>
<dbReference type="OrthoDB" id="5975714at2759"/>
<dbReference type="KEGG" id="pki:111832678"/>
<dbReference type="GO" id="GO:0043240">
    <property type="term" value="C:Fanconi anaemia nuclear complex"/>
    <property type="evidence" value="ECO:0007669"/>
    <property type="project" value="InterPro"/>
</dbReference>
<dbReference type="GO" id="GO:0003682">
    <property type="term" value="F:chromatin binding"/>
    <property type="evidence" value="ECO:0007669"/>
    <property type="project" value="TreeGrafter"/>
</dbReference>
<dbReference type="GeneTree" id="ENSGT00390000009456"/>
<dbReference type="CDD" id="cd20076">
    <property type="entry name" value="XPF_nuclease_FAAP24"/>
    <property type="match status" value="1"/>
</dbReference>
<evidence type="ECO:0000256" key="1">
    <source>
        <dbReference type="ARBA" id="ARBA00022763"/>
    </source>
</evidence>
<evidence type="ECO:0000256" key="2">
    <source>
        <dbReference type="ARBA" id="ARBA00023204"/>
    </source>
</evidence>
<evidence type="ECO:0000259" key="4">
    <source>
        <dbReference type="Pfam" id="PF17949"/>
    </source>
</evidence>
<dbReference type="Gene3D" id="1.10.150.20">
    <property type="entry name" value="5' to 3' exonuclease, C-terminal subdomain"/>
    <property type="match status" value="1"/>
</dbReference>
<dbReference type="SUPFAM" id="SSF47781">
    <property type="entry name" value="RuvA domain 2-like"/>
    <property type="match status" value="1"/>
</dbReference>
<evidence type="ECO:0000313" key="5">
    <source>
        <dbReference type="Ensembl" id="ENSPKIP00000002899.1"/>
    </source>
</evidence>
<proteinExistence type="predicted"/>
<protein>
    <submittedName>
        <fullName evidence="5">FA core complex associated protein 24</fullName>
    </submittedName>
</protein>
<sequence length="214" mass="23691">MDISTPVRANAVPPYGHIIVNEKWRGSALVQGFRGSIKPIFEEELGVVDFHLSNKSCVMYVSESDLVAGSTYKRRLVKFRNARFSTHGVVLVERTRLSEQYFLGVQKFAVFELGLALLPVAGQTEASQLITQLAHDNGREAGSNPFLRRSTARLQDPLVLALVQRIPAVGRVKALALLHNFPSIHQLSQASAQDLELVVGQTTAQHVRSFFTQN</sequence>
<dbReference type="PANTHER" id="PTHR31786:SF2">
    <property type="entry name" value="FANCONI ANEMIA CORE COMPLEX-ASSOCIATED PROTEIN 24"/>
    <property type="match status" value="1"/>
</dbReference>
<dbReference type="Proteomes" id="UP000261540">
    <property type="component" value="Unplaced"/>
</dbReference>
<keyword evidence="2" id="KW-0234">DNA repair</keyword>
<feature type="domain" description="Fanconi anemia core complex-associated protein 24 pseudonuclease" evidence="4">
    <location>
        <begin position="14"/>
        <end position="135"/>
    </location>
</feature>
<dbReference type="AlphaFoldDB" id="A0A3B3QAU9"/>
<dbReference type="InterPro" id="IPR010994">
    <property type="entry name" value="RuvA_2-like"/>
</dbReference>
<dbReference type="PANTHER" id="PTHR31786">
    <property type="entry name" value="FANCONI ANEMIA CORE COMPLEX-ASSOCIATED PROTEIN 24"/>
    <property type="match status" value="1"/>
</dbReference>
<keyword evidence="6" id="KW-1185">Reference proteome</keyword>
<evidence type="ECO:0000313" key="6">
    <source>
        <dbReference type="Proteomes" id="UP000261540"/>
    </source>
</evidence>
<keyword evidence="1" id="KW-0227">DNA damage</keyword>
<dbReference type="STRING" id="1676925.ENSPKIP00000002899"/>
<dbReference type="InterPro" id="IPR040646">
    <property type="entry name" value="PND"/>
</dbReference>
<organism evidence="5 6">
    <name type="scientific">Paramormyrops kingsleyae</name>
    <dbReference type="NCBI Taxonomy" id="1676925"/>
    <lineage>
        <taxon>Eukaryota</taxon>
        <taxon>Metazoa</taxon>
        <taxon>Chordata</taxon>
        <taxon>Craniata</taxon>
        <taxon>Vertebrata</taxon>
        <taxon>Euteleostomi</taxon>
        <taxon>Actinopterygii</taxon>
        <taxon>Neopterygii</taxon>
        <taxon>Teleostei</taxon>
        <taxon>Osteoglossocephala</taxon>
        <taxon>Osteoglossomorpha</taxon>
        <taxon>Osteoglossiformes</taxon>
        <taxon>Mormyridae</taxon>
        <taxon>Paramormyrops</taxon>
    </lineage>
</organism>
<dbReference type="GO" id="GO:0036297">
    <property type="term" value="P:interstrand cross-link repair"/>
    <property type="evidence" value="ECO:0007669"/>
    <property type="project" value="InterPro"/>
</dbReference>
<dbReference type="Ensembl" id="ENSPKIT00000026863.1">
    <property type="protein sequence ID" value="ENSPKIP00000002907.1"/>
    <property type="gene ID" value="ENSPKIG00000020612.1"/>
</dbReference>
<name>A0A3B3QAU9_9TELE</name>
<dbReference type="InterPro" id="IPR026985">
    <property type="entry name" value="FAAP24"/>
</dbReference>
<dbReference type="Pfam" id="PF17949">
    <property type="entry name" value="PND"/>
    <property type="match status" value="1"/>
</dbReference>
<accession>A0A3B3QAU9</accession>
<feature type="domain" description="DisA/LigA helix-hairpin-helix motif" evidence="3">
    <location>
        <begin position="166"/>
        <end position="213"/>
    </location>
</feature>
<evidence type="ECO:0000259" key="3">
    <source>
        <dbReference type="Pfam" id="PF12826"/>
    </source>
</evidence>
<dbReference type="CTD" id="91442"/>
<dbReference type="Ensembl" id="ENSPKIT00000026855.1">
    <property type="protein sequence ID" value="ENSPKIP00000002899.1"/>
    <property type="gene ID" value="ENSPKIG00000020612.1"/>
</dbReference>
<dbReference type="Gene3D" id="3.40.50.10130">
    <property type="match status" value="1"/>
</dbReference>
<reference evidence="5" key="1">
    <citation type="submission" date="2025-05" db="UniProtKB">
        <authorList>
            <consortium name="Ensembl"/>
        </authorList>
    </citation>
    <scope>IDENTIFICATION</scope>
</reference>
<dbReference type="InterPro" id="IPR041663">
    <property type="entry name" value="DisA/LigA_HHH"/>
</dbReference>